<gene>
    <name evidence="1" type="ORF">BKG82_26675</name>
</gene>
<dbReference type="CDD" id="cd00093">
    <property type="entry name" value="HTH_XRE"/>
    <property type="match status" value="1"/>
</dbReference>
<accession>A0A1S1LIS7</accession>
<evidence type="ECO:0000313" key="1">
    <source>
        <dbReference type="EMBL" id="OHU47242.1"/>
    </source>
</evidence>
<name>A0A1S1LIS7_MYCCH</name>
<comment type="caution">
    <text evidence="1">The sequence shown here is derived from an EMBL/GenBank/DDBJ whole genome shotgun (WGS) entry which is preliminary data.</text>
</comment>
<dbReference type="GO" id="GO:0003677">
    <property type="term" value="F:DNA binding"/>
    <property type="evidence" value="ECO:0007669"/>
    <property type="project" value="InterPro"/>
</dbReference>
<protein>
    <submittedName>
        <fullName evidence="1">Uncharacterized protein</fullName>
    </submittedName>
</protein>
<proteinExistence type="predicted"/>
<dbReference type="EMBL" id="MLIQ01000042">
    <property type="protein sequence ID" value="OHU47242.1"/>
    <property type="molecule type" value="Genomic_DNA"/>
</dbReference>
<dbReference type="SUPFAM" id="SSF47413">
    <property type="entry name" value="lambda repressor-like DNA-binding domains"/>
    <property type="match status" value="1"/>
</dbReference>
<dbReference type="InterPro" id="IPR027910">
    <property type="entry name" value="YdiL_sf"/>
</dbReference>
<evidence type="ECO:0000313" key="2">
    <source>
        <dbReference type="Proteomes" id="UP000180043"/>
    </source>
</evidence>
<sequence length="185" mass="20469">MISGSAKTKPTPGEEQAMAVSGQISAADFKSIRESLGLTAQWLADAVHADQRTVRRWEDGDIPLRDDVVDILLRLDEQVEHEISCERARERARVLADLGHDLATLHDADIDEQHVFDHLEPQDWLTVEVPRVDADAPTITHANALLARMVAGFNTPLPAAFYRAAASRLRRALEGRLKIVYSSTG</sequence>
<dbReference type="Proteomes" id="UP000180043">
    <property type="component" value="Unassembled WGS sequence"/>
</dbReference>
<organism evidence="1 2">
    <name type="scientific">Mycobacteroides chelonae</name>
    <name type="common">Mycobacterium chelonae</name>
    <dbReference type="NCBI Taxonomy" id="1774"/>
    <lineage>
        <taxon>Bacteria</taxon>
        <taxon>Bacillati</taxon>
        <taxon>Actinomycetota</taxon>
        <taxon>Actinomycetes</taxon>
        <taxon>Mycobacteriales</taxon>
        <taxon>Mycobacteriaceae</taxon>
        <taxon>Mycobacteroides</taxon>
    </lineage>
</organism>
<reference evidence="1 2" key="1">
    <citation type="submission" date="2016-10" db="EMBL/GenBank/DDBJ databases">
        <title>Evaluation of Human, Veterinary and Environmental Mycobacterium chelonae Isolates by Core Genome Phylogenomic Analysis, Targeted Gene Comparison, and Anti-microbial Susceptibility Patterns: A Tale of Mistaken Identities.</title>
        <authorList>
            <person name="Fogelson S.B."/>
            <person name="Camus A.C."/>
            <person name="Lorenz W."/>
            <person name="Vasireddy R."/>
            <person name="Vasireddy S."/>
            <person name="Smith T."/>
            <person name="Brown-Elliott B.A."/>
            <person name="Wallace R.J.Jr."/>
            <person name="Hasan N.A."/>
            <person name="Reischl U."/>
            <person name="Sanchez S."/>
        </authorList>
    </citation>
    <scope>NUCLEOTIDE SEQUENCE [LARGE SCALE GENOMIC DNA]</scope>
    <source>
        <strain evidence="1 2">15515</strain>
    </source>
</reference>
<dbReference type="Gene3D" id="1.10.3100.10">
    <property type="entry name" value="Putative cytoplasmic protein"/>
    <property type="match status" value="1"/>
</dbReference>
<dbReference type="AlphaFoldDB" id="A0A1S1LIS7"/>
<dbReference type="InterPro" id="IPR010982">
    <property type="entry name" value="Lambda_DNA-bd_dom_sf"/>
</dbReference>
<dbReference type="InterPro" id="IPR001387">
    <property type="entry name" value="Cro/C1-type_HTH"/>
</dbReference>